<keyword evidence="1" id="KW-1133">Transmembrane helix</keyword>
<evidence type="ECO:0000313" key="2">
    <source>
        <dbReference type="EMBL" id="QJA98190.1"/>
    </source>
</evidence>
<reference evidence="3" key="1">
    <citation type="submission" date="2020-03" db="EMBL/GenBank/DDBJ databases">
        <title>The deep terrestrial virosphere.</title>
        <authorList>
            <person name="Holmfeldt K."/>
            <person name="Nilsson E."/>
            <person name="Simone D."/>
            <person name="Lopez-Fernandez M."/>
            <person name="Wu X."/>
            <person name="de Brujin I."/>
            <person name="Lundin D."/>
            <person name="Andersson A."/>
            <person name="Bertilsson S."/>
            <person name="Dopson M."/>
        </authorList>
    </citation>
    <scope>NUCLEOTIDE SEQUENCE</scope>
    <source>
        <strain evidence="2">MM171A02154</strain>
        <strain evidence="3">MM171B00501</strain>
    </source>
</reference>
<feature type="transmembrane region" description="Helical" evidence="1">
    <location>
        <begin position="98"/>
        <end position="119"/>
    </location>
</feature>
<dbReference type="EMBL" id="MT143870">
    <property type="protein sequence ID" value="QJB04042.1"/>
    <property type="molecule type" value="Genomic_DNA"/>
</dbReference>
<evidence type="ECO:0000256" key="1">
    <source>
        <dbReference type="SAM" id="Phobius"/>
    </source>
</evidence>
<accession>A0A6M3MGU8</accession>
<name>A0A6M3MGU8_9ZZZZ</name>
<organism evidence="3">
    <name type="scientific">viral metagenome</name>
    <dbReference type="NCBI Taxonomy" id="1070528"/>
    <lineage>
        <taxon>unclassified sequences</taxon>
        <taxon>metagenomes</taxon>
        <taxon>organismal metagenomes</taxon>
    </lineage>
</organism>
<keyword evidence="1" id="KW-0472">Membrane</keyword>
<dbReference type="AlphaFoldDB" id="A0A6M3MGU8"/>
<proteinExistence type="predicted"/>
<sequence length="124" mass="14202">MSFRTSLINAPEDTRYWVPVFYYRDPETGFYIPYSPEEHLNVGESWLCPLSTGAGIIVNYRCRVFDDVYNIIGTRDIKNIVVADGEEFIYNWKVKKEVSPWVILAPVGILAALGVIVAATRKRR</sequence>
<gene>
    <name evidence="2" type="ORF">MM171A02154_0002</name>
    <name evidence="3" type="ORF">MM171B00501_0003</name>
</gene>
<evidence type="ECO:0000313" key="3">
    <source>
        <dbReference type="EMBL" id="QJB04042.1"/>
    </source>
</evidence>
<protein>
    <submittedName>
        <fullName evidence="3">Uncharacterized protein</fullName>
    </submittedName>
</protein>
<dbReference type="EMBL" id="MT143560">
    <property type="protein sequence ID" value="QJA98190.1"/>
    <property type="molecule type" value="Genomic_DNA"/>
</dbReference>
<keyword evidence="1" id="KW-0812">Transmembrane</keyword>